<accession>A0A382GCI8</accession>
<dbReference type="GO" id="GO:0009060">
    <property type="term" value="P:aerobic respiration"/>
    <property type="evidence" value="ECO:0007669"/>
    <property type="project" value="TreeGrafter"/>
</dbReference>
<evidence type="ECO:0000256" key="2">
    <source>
        <dbReference type="ARBA" id="ARBA00022692"/>
    </source>
</evidence>
<dbReference type="Pfam" id="PF00146">
    <property type="entry name" value="NADHdh"/>
    <property type="match status" value="1"/>
</dbReference>
<evidence type="ECO:0000256" key="4">
    <source>
        <dbReference type="ARBA" id="ARBA00023136"/>
    </source>
</evidence>
<organism evidence="6">
    <name type="scientific">marine metagenome</name>
    <dbReference type="NCBI Taxonomy" id="408172"/>
    <lineage>
        <taxon>unclassified sequences</taxon>
        <taxon>metagenomes</taxon>
        <taxon>ecological metagenomes</taxon>
    </lineage>
</organism>
<feature type="transmembrane region" description="Helical" evidence="5">
    <location>
        <begin position="106"/>
        <end position="130"/>
    </location>
</feature>
<dbReference type="EMBL" id="UINC01054600">
    <property type="protein sequence ID" value="SVB72505.1"/>
    <property type="molecule type" value="Genomic_DNA"/>
</dbReference>
<evidence type="ECO:0000313" key="6">
    <source>
        <dbReference type="EMBL" id="SVB72505.1"/>
    </source>
</evidence>
<dbReference type="PANTHER" id="PTHR11432:SF3">
    <property type="entry name" value="NADH-UBIQUINONE OXIDOREDUCTASE CHAIN 1"/>
    <property type="match status" value="1"/>
</dbReference>
<name>A0A382GCI8_9ZZZZ</name>
<gene>
    <name evidence="6" type="ORF">METZ01_LOCUS225359</name>
</gene>
<feature type="transmembrane region" description="Helical" evidence="5">
    <location>
        <begin position="32"/>
        <end position="57"/>
    </location>
</feature>
<keyword evidence="3 5" id="KW-1133">Transmembrane helix</keyword>
<dbReference type="AlphaFoldDB" id="A0A382GCI8"/>
<dbReference type="InterPro" id="IPR001694">
    <property type="entry name" value="NADH_UbQ_OxRdtase_su1/FPO"/>
</dbReference>
<keyword evidence="2 5" id="KW-0812">Transmembrane</keyword>
<reference evidence="6" key="1">
    <citation type="submission" date="2018-05" db="EMBL/GenBank/DDBJ databases">
        <authorList>
            <person name="Lanie J.A."/>
            <person name="Ng W.-L."/>
            <person name="Kazmierczak K.M."/>
            <person name="Andrzejewski T.M."/>
            <person name="Davidsen T.M."/>
            <person name="Wayne K.J."/>
            <person name="Tettelin H."/>
            <person name="Glass J.I."/>
            <person name="Rusch D."/>
            <person name="Podicherti R."/>
            <person name="Tsui H.-C.T."/>
            <person name="Winkler M.E."/>
        </authorList>
    </citation>
    <scope>NUCLEOTIDE SEQUENCE</scope>
</reference>
<comment type="subcellular location">
    <subcellularLocation>
        <location evidence="1">Membrane</location>
        <topology evidence="1">Multi-pass membrane protein</topology>
    </subcellularLocation>
</comment>
<evidence type="ECO:0000256" key="5">
    <source>
        <dbReference type="SAM" id="Phobius"/>
    </source>
</evidence>
<evidence type="ECO:0008006" key="7">
    <source>
        <dbReference type="Google" id="ProtNLM"/>
    </source>
</evidence>
<feature type="non-terminal residue" evidence="6">
    <location>
        <position position="1"/>
    </location>
</feature>
<dbReference type="GO" id="GO:0003954">
    <property type="term" value="F:NADH dehydrogenase activity"/>
    <property type="evidence" value="ECO:0007669"/>
    <property type="project" value="TreeGrafter"/>
</dbReference>
<dbReference type="PANTHER" id="PTHR11432">
    <property type="entry name" value="NADH DEHYDROGENASE SUBUNIT 1"/>
    <property type="match status" value="1"/>
</dbReference>
<protein>
    <recommendedName>
        <fullName evidence="7">NADH-quinone oxidoreductase subunit H</fullName>
    </recommendedName>
</protein>
<sequence>VYRGIYCYFAGNEGNAVWCGGSDGILPLGWEWLGYFIAGFTIMLILVNGALLGAAIFVWGERRILARIHKRRGPNRWGPFGLLQPIADLLKLLIKEDLVPTVADRVVFTLVPVVMLMSLLLSLAVIPFAYNTYLADLN</sequence>
<evidence type="ECO:0000256" key="1">
    <source>
        <dbReference type="ARBA" id="ARBA00004141"/>
    </source>
</evidence>
<feature type="non-terminal residue" evidence="6">
    <location>
        <position position="138"/>
    </location>
</feature>
<proteinExistence type="predicted"/>
<keyword evidence="4 5" id="KW-0472">Membrane</keyword>
<dbReference type="GO" id="GO:0016020">
    <property type="term" value="C:membrane"/>
    <property type="evidence" value="ECO:0007669"/>
    <property type="project" value="UniProtKB-SubCell"/>
</dbReference>
<evidence type="ECO:0000256" key="3">
    <source>
        <dbReference type="ARBA" id="ARBA00022989"/>
    </source>
</evidence>